<dbReference type="AlphaFoldDB" id="A0A068UA04"/>
<sequence length="208" mass="22328">MASWSVENATGAYLRAVKMTKGAKEPDAAEFISALAAGNNAQHMVIACASAADSITLALVAAALQTGGQVICIVRGVHEQHSSEIALGDSAIHVKFVIGDALNLLSNDYREADCILIDCYLENCQRILETVKVISRNAIVIAYHACSMGSWRCPQGLKAHLLPIGEGLLVTKIAENVNQSNRSPVSGKKSRWLVKIDKCTGEEHVFRV</sequence>
<dbReference type="Pfam" id="PF07279">
    <property type="entry name" value="DUF1442"/>
    <property type="match status" value="1"/>
</dbReference>
<dbReference type="Gramene" id="CDP05301">
    <property type="protein sequence ID" value="CDP05301"/>
    <property type="gene ID" value="GSCOC_T00020297001"/>
</dbReference>
<name>A0A068UA04_COFCA</name>
<dbReference type="PANTHER" id="PTHR33593">
    <property type="entry name" value="DUF1442 FAMILY PROTEIN"/>
    <property type="match status" value="1"/>
</dbReference>
<dbReference type="Proteomes" id="UP000295252">
    <property type="component" value="Chromosome IV"/>
</dbReference>
<dbReference type="PANTHER" id="PTHR33593:SF3">
    <property type="entry name" value="DUF1442 FAMILY PROTEIN"/>
    <property type="match status" value="1"/>
</dbReference>
<dbReference type="PhylomeDB" id="A0A068UA04"/>
<accession>A0A068UA04</accession>
<evidence type="ECO:0000313" key="2">
    <source>
        <dbReference type="Proteomes" id="UP000295252"/>
    </source>
</evidence>
<dbReference type="OrthoDB" id="1920785at2759"/>
<evidence type="ECO:0000313" key="1">
    <source>
        <dbReference type="EMBL" id="CDP05301.1"/>
    </source>
</evidence>
<proteinExistence type="predicted"/>
<protein>
    <submittedName>
        <fullName evidence="1">Uncharacterized protein</fullName>
    </submittedName>
</protein>
<dbReference type="EMBL" id="HG739099">
    <property type="protein sequence ID" value="CDP05301.1"/>
    <property type="molecule type" value="Genomic_DNA"/>
</dbReference>
<dbReference type="InterPro" id="IPR029063">
    <property type="entry name" value="SAM-dependent_MTases_sf"/>
</dbReference>
<dbReference type="OMA" id="GYNALCM"/>
<dbReference type="Gene3D" id="3.40.50.150">
    <property type="entry name" value="Vaccinia Virus protein VP39"/>
    <property type="match status" value="1"/>
</dbReference>
<dbReference type="InParanoid" id="A0A068UA04"/>
<gene>
    <name evidence="1" type="ORF">GSCOC_T00020297001</name>
</gene>
<organism evidence="1 2">
    <name type="scientific">Coffea canephora</name>
    <name type="common">Robusta coffee</name>
    <dbReference type="NCBI Taxonomy" id="49390"/>
    <lineage>
        <taxon>Eukaryota</taxon>
        <taxon>Viridiplantae</taxon>
        <taxon>Streptophyta</taxon>
        <taxon>Embryophyta</taxon>
        <taxon>Tracheophyta</taxon>
        <taxon>Spermatophyta</taxon>
        <taxon>Magnoliopsida</taxon>
        <taxon>eudicotyledons</taxon>
        <taxon>Gunneridae</taxon>
        <taxon>Pentapetalae</taxon>
        <taxon>asterids</taxon>
        <taxon>lamiids</taxon>
        <taxon>Gentianales</taxon>
        <taxon>Rubiaceae</taxon>
        <taxon>Ixoroideae</taxon>
        <taxon>Gardenieae complex</taxon>
        <taxon>Bertiereae - Coffeeae clade</taxon>
        <taxon>Coffeeae</taxon>
        <taxon>Coffea</taxon>
    </lineage>
</organism>
<keyword evidence="2" id="KW-1185">Reference proteome</keyword>
<reference evidence="2" key="1">
    <citation type="journal article" date="2014" name="Science">
        <title>The coffee genome provides insight into the convergent evolution of caffeine biosynthesis.</title>
        <authorList>
            <person name="Denoeud F."/>
            <person name="Carretero-Paulet L."/>
            <person name="Dereeper A."/>
            <person name="Droc G."/>
            <person name="Guyot R."/>
            <person name="Pietrella M."/>
            <person name="Zheng C."/>
            <person name="Alberti A."/>
            <person name="Anthony F."/>
            <person name="Aprea G."/>
            <person name="Aury J.M."/>
            <person name="Bento P."/>
            <person name="Bernard M."/>
            <person name="Bocs S."/>
            <person name="Campa C."/>
            <person name="Cenci A."/>
            <person name="Combes M.C."/>
            <person name="Crouzillat D."/>
            <person name="Da Silva C."/>
            <person name="Daddiego L."/>
            <person name="De Bellis F."/>
            <person name="Dussert S."/>
            <person name="Garsmeur O."/>
            <person name="Gayraud T."/>
            <person name="Guignon V."/>
            <person name="Jahn K."/>
            <person name="Jamilloux V."/>
            <person name="Joet T."/>
            <person name="Labadie K."/>
            <person name="Lan T."/>
            <person name="Leclercq J."/>
            <person name="Lepelley M."/>
            <person name="Leroy T."/>
            <person name="Li L.T."/>
            <person name="Librado P."/>
            <person name="Lopez L."/>
            <person name="Munoz A."/>
            <person name="Noel B."/>
            <person name="Pallavicini A."/>
            <person name="Perrotta G."/>
            <person name="Poncet V."/>
            <person name="Pot D."/>
            <person name="Priyono X."/>
            <person name="Rigoreau M."/>
            <person name="Rouard M."/>
            <person name="Rozas J."/>
            <person name="Tranchant-Dubreuil C."/>
            <person name="VanBuren R."/>
            <person name="Zhang Q."/>
            <person name="Andrade A.C."/>
            <person name="Argout X."/>
            <person name="Bertrand B."/>
            <person name="de Kochko A."/>
            <person name="Graziosi G."/>
            <person name="Henry R.J."/>
            <person name="Jayarama X."/>
            <person name="Ming R."/>
            <person name="Nagai C."/>
            <person name="Rounsley S."/>
            <person name="Sankoff D."/>
            <person name="Giuliano G."/>
            <person name="Albert V.A."/>
            <person name="Wincker P."/>
            <person name="Lashermes P."/>
        </authorList>
    </citation>
    <scope>NUCLEOTIDE SEQUENCE [LARGE SCALE GENOMIC DNA]</scope>
    <source>
        <strain evidence="2">cv. DH200-94</strain>
    </source>
</reference>
<dbReference type="InterPro" id="IPR009902">
    <property type="entry name" value="DUF1442"/>
</dbReference>
<dbReference type="STRING" id="49390.A0A068UA04"/>